<feature type="non-terminal residue" evidence="1">
    <location>
        <position position="1"/>
    </location>
</feature>
<gene>
    <name evidence="1" type="ORF">CFOL_v3_10192</name>
</gene>
<reference evidence="2" key="1">
    <citation type="submission" date="2016-04" db="EMBL/GenBank/DDBJ databases">
        <title>Cephalotus genome sequencing.</title>
        <authorList>
            <person name="Fukushima K."/>
            <person name="Hasebe M."/>
            <person name="Fang X."/>
        </authorList>
    </citation>
    <scope>NUCLEOTIDE SEQUENCE [LARGE SCALE GENOMIC DNA]</scope>
    <source>
        <strain evidence="2">cv. St1</strain>
    </source>
</reference>
<sequence length="123" mass="13746">KRVIFTRYPTGTPVATQSAGTRYIYIYSAKEKKRQLLKKDDTTTQNQIDSLTSLHTVPYALPIPHSLDLLLFDCLGSLSLALSSLPIQNLLSVGLLTFTIDLFIMDAMLGDPNTTIFGQLWRL</sequence>
<keyword evidence="2" id="KW-1185">Reference proteome</keyword>
<dbReference type="AlphaFoldDB" id="A0A1Q3BFP8"/>
<dbReference type="Proteomes" id="UP000187406">
    <property type="component" value="Unassembled WGS sequence"/>
</dbReference>
<name>A0A1Q3BFP8_CEPFO</name>
<accession>A0A1Q3BFP8</accession>
<evidence type="ECO:0000313" key="1">
    <source>
        <dbReference type="EMBL" id="GAV66682.1"/>
    </source>
</evidence>
<comment type="caution">
    <text evidence="1">The sequence shown here is derived from an EMBL/GenBank/DDBJ whole genome shotgun (WGS) entry which is preliminary data.</text>
</comment>
<dbReference type="InParanoid" id="A0A1Q3BFP8"/>
<protein>
    <submittedName>
        <fullName evidence="1">Uncharacterized protein</fullName>
    </submittedName>
</protein>
<organism evidence="1 2">
    <name type="scientific">Cephalotus follicularis</name>
    <name type="common">Albany pitcher plant</name>
    <dbReference type="NCBI Taxonomy" id="3775"/>
    <lineage>
        <taxon>Eukaryota</taxon>
        <taxon>Viridiplantae</taxon>
        <taxon>Streptophyta</taxon>
        <taxon>Embryophyta</taxon>
        <taxon>Tracheophyta</taxon>
        <taxon>Spermatophyta</taxon>
        <taxon>Magnoliopsida</taxon>
        <taxon>eudicotyledons</taxon>
        <taxon>Gunneridae</taxon>
        <taxon>Pentapetalae</taxon>
        <taxon>rosids</taxon>
        <taxon>fabids</taxon>
        <taxon>Oxalidales</taxon>
        <taxon>Cephalotaceae</taxon>
        <taxon>Cephalotus</taxon>
    </lineage>
</organism>
<proteinExistence type="predicted"/>
<evidence type="ECO:0000313" key="2">
    <source>
        <dbReference type="Proteomes" id="UP000187406"/>
    </source>
</evidence>
<dbReference type="EMBL" id="BDDD01000493">
    <property type="protein sequence ID" value="GAV66682.1"/>
    <property type="molecule type" value="Genomic_DNA"/>
</dbReference>